<feature type="domain" description="Sulfotransferase" evidence="4">
    <location>
        <begin position="257"/>
        <end position="353"/>
    </location>
</feature>
<proteinExistence type="inferred from homology"/>
<dbReference type="SUPFAM" id="SSF52540">
    <property type="entry name" value="P-loop containing nucleoside triphosphate hydrolases"/>
    <property type="match status" value="1"/>
</dbReference>
<dbReference type="EC" id="2.8.2.-" evidence="3"/>
<dbReference type="InterPro" id="IPR000863">
    <property type="entry name" value="Sulfotransferase_dom"/>
</dbReference>
<evidence type="ECO:0000259" key="4">
    <source>
        <dbReference type="Pfam" id="PF00685"/>
    </source>
</evidence>
<reference evidence="5" key="1">
    <citation type="submission" date="2018-06" db="EMBL/GenBank/DDBJ databases">
        <title>WGS assembly of Brassica rapa FPsc.</title>
        <authorList>
            <person name="Bowman J."/>
            <person name="Kohchi T."/>
            <person name="Yamato K."/>
            <person name="Jenkins J."/>
            <person name="Shu S."/>
            <person name="Ishizaki K."/>
            <person name="Yamaoka S."/>
            <person name="Nishihama R."/>
            <person name="Nakamura Y."/>
            <person name="Berger F."/>
            <person name="Adam C."/>
            <person name="Aki S."/>
            <person name="Althoff F."/>
            <person name="Araki T."/>
            <person name="Arteaga-Vazquez M."/>
            <person name="Balasubrmanian S."/>
            <person name="Bauer D."/>
            <person name="Boehm C."/>
            <person name="Briginshaw L."/>
            <person name="Caballero-Perez J."/>
            <person name="Catarino B."/>
            <person name="Chen F."/>
            <person name="Chiyoda S."/>
            <person name="Chovatia M."/>
            <person name="Davies K."/>
            <person name="Delmans M."/>
            <person name="Demura T."/>
            <person name="Dierschke T."/>
            <person name="Dolan L."/>
            <person name="Dorantes-Acosta A."/>
            <person name="Eklund D."/>
            <person name="Florent S."/>
            <person name="Flores-Sandoval E."/>
            <person name="Fujiyama A."/>
            <person name="Fukuzawa H."/>
            <person name="Galik B."/>
            <person name="Grimanelli D."/>
            <person name="Grimwood J."/>
            <person name="Grossniklaus U."/>
            <person name="Hamada T."/>
            <person name="Haseloff J."/>
            <person name="Hetherington A."/>
            <person name="Higo A."/>
            <person name="Hirakawa Y."/>
            <person name="Hundley H."/>
            <person name="Ikeda Y."/>
            <person name="Inoue K."/>
            <person name="Inoue S."/>
            <person name="Ishida S."/>
            <person name="Jia Q."/>
            <person name="Kakita M."/>
            <person name="Kanazawa T."/>
            <person name="Kawai Y."/>
            <person name="Kawashima T."/>
            <person name="Kennedy M."/>
            <person name="Kinose K."/>
            <person name="Kinoshita T."/>
            <person name="Kohara Y."/>
            <person name="Koide E."/>
            <person name="Komatsu K."/>
            <person name="Kopischke S."/>
            <person name="Kubo M."/>
            <person name="Kyozuka J."/>
            <person name="Lagercrantz U."/>
            <person name="Lin S."/>
            <person name="Lindquist E."/>
            <person name="Lipzen A."/>
            <person name="Lu C."/>
            <person name="Luna E."/>
            <person name="Martienssen R."/>
            <person name="Minamino N."/>
            <person name="Mizutani M."/>
            <person name="Mizutani M."/>
            <person name="Mochizuki N."/>
            <person name="Monte I."/>
            <person name="Mosher R."/>
            <person name="Nagasaki H."/>
            <person name="Nakagami H."/>
            <person name="Naramoto S."/>
            <person name="Nishitani K."/>
            <person name="Ohtani M."/>
            <person name="Okamoto T."/>
            <person name="Okumura M."/>
            <person name="Phillips J."/>
            <person name="Pollak B."/>
            <person name="Reinders A."/>
            <person name="Roevekamp M."/>
            <person name="Sano R."/>
            <person name="Sawa S."/>
            <person name="Schmid M."/>
            <person name="Shirakawa M."/>
            <person name="Solano R."/>
            <person name="Spunde A."/>
            <person name="Suetsugu N."/>
            <person name="Sugano S."/>
            <person name="Sugiyama A."/>
            <person name="Sun R."/>
            <person name="Suzuki Y."/>
            <person name="Takenaka M."/>
            <person name="Takezawa D."/>
            <person name="Tomogane H."/>
            <person name="Tsuzuki M."/>
            <person name="Ueda T."/>
            <person name="Umeda M."/>
            <person name="Ward J."/>
            <person name="Watanabe Y."/>
            <person name="Yazaki K."/>
            <person name="Yokoyama R."/>
            <person name="Yoshitake Y."/>
            <person name="Yotsui I."/>
            <person name="Zachgo S."/>
            <person name="Schmutz J."/>
        </authorList>
    </citation>
    <scope>NUCLEOTIDE SEQUENCE [LARGE SCALE GENOMIC DNA]</scope>
</reference>
<evidence type="ECO:0000256" key="1">
    <source>
        <dbReference type="ARBA" id="ARBA00005771"/>
    </source>
</evidence>
<gene>
    <name evidence="5" type="ORF">BRARA_K00597</name>
</gene>
<dbReference type="PANTHER" id="PTHR11783">
    <property type="entry name" value="SULFOTRANSFERASE SULT"/>
    <property type="match status" value="1"/>
</dbReference>
<accession>A0A397KY28</accession>
<organism evidence="5">
    <name type="scientific">Brassica campestris</name>
    <name type="common">Field mustard</name>
    <dbReference type="NCBI Taxonomy" id="3711"/>
    <lineage>
        <taxon>Eukaryota</taxon>
        <taxon>Viridiplantae</taxon>
        <taxon>Streptophyta</taxon>
        <taxon>Embryophyta</taxon>
        <taxon>Tracheophyta</taxon>
        <taxon>Spermatophyta</taxon>
        <taxon>Magnoliopsida</taxon>
        <taxon>eudicotyledons</taxon>
        <taxon>Gunneridae</taxon>
        <taxon>Pentapetalae</taxon>
        <taxon>rosids</taxon>
        <taxon>malvids</taxon>
        <taxon>Brassicales</taxon>
        <taxon>Brassicaceae</taxon>
        <taxon>Brassiceae</taxon>
        <taxon>Brassica</taxon>
    </lineage>
</organism>
<protein>
    <recommendedName>
        <fullName evidence="3">Sulfotransferase</fullName>
        <ecNumber evidence="3">2.8.2.-</ecNumber>
    </recommendedName>
</protein>
<evidence type="ECO:0000256" key="3">
    <source>
        <dbReference type="RuleBase" id="RU361155"/>
    </source>
</evidence>
<evidence type="ECO:0000313" key="5">
    <source>
        <dbReference type="EMBL" id="RIA05130.1"/>
    </source>
</evidence>
<evidence type="ECO:0000256" key="2">
    <source>
        <dbReference type="ARBA" id="ARBA00022679"/>
    </source>
</evidence>
<dbReference type="EMBL" id="KZ864740">
    <property type="protein sequence ID" value="RIA05130.1"/>
    <property type="molecule type" value="Genomic_DNA"/>
</dbReference>
<sequence>MRACKLGPKWTISYQSDNIELDTGFHNPNNWYQNQVDKKSARKSKYPSSRNGIYRVRIGRCVWQRSSQKILKLPSNIRDDKKSEETKKLISSLPSHTDSQGHKICQYQGCWYYYNTLQGVLNFQRGFQPQDTDIILASYPKSGTTWLKALTVALLERSKSHSSYDDHPLLYDNPHGIVPFLETYQCSSSNLAKFSASPRLLSTHMPLHAMHETLKHCSCKIVYVCRDVKDTLISWLFFGCAVHKIEPTKSLLVSIRSLEDPKHVLFMRYEEMKAEPHEQIKRLADFLVVDKILDLCSLRNLSSLEINKTGKRNNLNHKDYFRKGEVGDSKNYLTPEMEKKIDMIIQEKLQGSGLKF</sequence>
<dbReference type="GO" id="GO:0008146">
    <property type="term" value="F:sulfotransferase activity"/>
    <property type="evidence" value="ECO:0007669"/>
    <property type="project" value="InterPro"/>
</dbReference>
<feature type="domain" description="Sulfotransferase" evidence="4">
    <location>
        <begin position="131"/>
        <end position="245"/>
    </location>
</feature>
<name>A0A397KY28_BRACM</name>
<dbReference type="AlphaFoldDB" id="A0A397KY28"/>
<dbReference type="Gene3D" id="3.40.50.300">
    <property type="entry name" value="P-loop containing nucleotide triphosphate hydrolases"/>
    <property type="match status" value="1"/>
</dbReference>
<comment type="similarity">
    <text evidence="1 3">Belongs to the sulfotransferase 1 family.</text>
</comment>
<dbReference type="InterPro" id="IPR027417">
    <property type="entry name" value="P-loop_NTPase"/>
</dbReference>
<dbReference type="Pfam" id="PF00685">
    <property type="entry name" value="Sulfotransfer_1"/>
    <property type="match status" value="2"/>
</dbReference>
<keyword evidence="2 3" id="KW-0808">Transferase</keyword>
<dbReference type="Proteomes" id="UP000264353">
    <property type="component" value="Unassembled WGS sequence"/>
</dbReference>